<organism evidence="2 3">
    <name type="scientific">Moraxella canis</name>
    <dbReference type="NCBI Taxonomy" id="90239"/>
    <lineage>
        <taxon>Bacteria</taxon>
        <taxon>Pseudomonadati</taxon>
        <taxon>Pseudomonadota</taxon>
        <taxon>Gammaproteobacteria</taxon>
        <taxon>Moraxellales</taxon>
        <taxon>Moraxellaceae</taxon>
        <taxon>Moraxella</taxon>
    </lineage>
</organism>
<reference evidence="2 3" key="1">
    <citation type="submission" date="2017-02" db="EMBL/GenBank/DDBJ databases">
        <title>Draft genome sequence of Moraxella canis CCUG 8415A type strain.</title>
        <authorList>
            <person name="Engstrom-Jakobsson H."/>
            <person name="Salva-Serra F."/>
            <person name="Thorell K."/>
            <person name="Gonzales-Siles L."/>
            <person name="Karlsson R."/>
            <person name="Boulund F."/>
            <person name="Engstrand L."/>
            <person name="Moore E."/>
        </authorList>
    </citation>
    <scope>NUCLEOTIDE SEQUENCE [LARGE SCALE GENOMIC DNA]</scope>
    <source>
        <strain evidence="2 3">CCUG 8415A</strain>
    </source>
</reference>
<feature type="region of interest" description="Disordered" evidence="1">
    <location>
        <begin position="47"/>
        <end position="67"/>
    </location>
</feature>
<comment type="caution">
    <text evidence="2">The sequence shown here is derived from an EMBL/GenBank/DDBJ whole genome shotgun (WGS) entry which is preliminary data.</text>
</comment>
<gene>
    <name evidence="2" type="ORF">B0180_03550</name>
</gene>
<name>A0A1S9ZMY4_9GAMM</name>
<protein>
    <submittedName>
        <fullName evidence="2">Uncharacterized protein</fullName>
    </submittedName>
</protein>
<dbReference type="RefSeq" id="WP_078255688.1">
    <property type="nucleotide sequence ID" value="NZ_MUXT01000004.1"/>
</dbReference>
<evidence type="ECO:0000313" key="2">
    <source>
        <dbReference type="EMBL" id="OOR84637.1"/>
    </source>
</evidence>
<sequence>MLPTRLIQNRHILTELGITMWAPRYTDVMTLPSWSGASMEGADVKDSDLSMSSMQSPAHQSLSPKSEVPIPPIIQSLDLQPKTAPTSVARSPKQVIDTLLKTQQAKTSQPKSLPNDDRLEVDQLLSESKSKAKVLEYHVKVMIYRSWMIMADVDALDTAGRELWLSLHQSLTRQAKQHQLSLISRQFDYPLFEDDPESNSVSLANVSLRGFIFGCMRESGQVKYLAPLTTLPDYLNLESIQNLTLISDHQISRMLLDGAAKKVFWQALHR</sequence>
<feature type="compositionally biased region" description="Polar residues" evidence="1">
    <location>
        <begin position="49"/>
        <end position="64"/>
    </location>
</feature>
<dbReference type="Proteomes" id="UP000190322">
    <property type="component" value="Unassembled WGS sequence"/>
</dbReference>
<accession>A0A1S9ZMY4</accession>
<evidence type="ECO:0000313" key="3">
    <source>
        <dbReference type="Proteomes" id="UP000190322"/>
    </source>
</evidence>
<evidence type="ECO:0000256" key="1">
    <source>
        <dbReference type="SAM" id="MobiDB-lite"/>
    </source>
</evidence>
<dbReference type="EMBL" id="MUXT01000004">
    <property type="protein sequence ID" value="OOR84637.1"/>
    <property type="molecule type" value="Genomic_DNA"/>
</dbReference>
<proteinExistence type="predicted"/>
<dbReference type="AlphaFoldDB" id="A0A1S9ZMY4"/>